<dbReference type="InterPro" id="IPR003593">
    <property type="entry name" value="AAA+_ATPase"/>
</dbReference>
<comment type="similarity">
    <text evidence="1">Belongs to the IS21/IS1162 putative ATP-binding protein family.</text>
</comment>
<dbReference type="PANTHER" id="PTHR30050">
    <property type="entry name" value="CHROMOSOMAL REPLICATION INITIATOR PROTEIN DNAA"/>
    <property type="match status" value="1"/>
</dbReference>
<proteinExistence type="inferred from homology"/>
<evidence type="ECO:0000259" key="2">
    <source>
        <dbReference type="SMART" id="SM00382"/>
    </source>
</evidence>
<dbReference type="Proteomes" id="UP000251241">
    <property type="component" value="Unassembled WGS sequence"/>
</dbReference>
<evidence type="ECO:0000313" key="3">
    <source>
        <dbReference type="EMBL" id="SPZ92249.1"/>
    </source>
</evidence>
<dbReference type="AlphaFoldDB" id="A0A2X2LFU4"/>
<dbReference type="GeneID" id="97181958"/>
<dbReference type="GO" id="GO:0005524">
    <property type="term" value="F:ATP binding"/>
    <property type="evidence" value="ECO:0007669"/>
    <property type="project" value="InterPro"/>
</dbReference>
<dbReference type="GO" id="GO:0006260">
    <property type="term" value="P:DNA replication"/>
    <property type="evidence" value="ECO:0007669"/>
    <property type="project" value="TreeGrafter"/>
</dbReference>
<sequence length="405" mass="47128">MAGQRKDKMELRTLILLKEKGLSNRKVAEMMNINRKTVDSYMRRFNGLEVEYRELLSMEDAKLHDLFTEEDQTEKERYEALSSQFSNIQKELKRPGATLHTIWQNYLLEYPNGYRYTQFTTHYRHWTHYMKNLRRSSASLCTKTCGMHQSINNTKTHKSNMNENTTIEKMRKMRMTTMAELYRSSVNENLYREMSVDDFIATIIDAEWEARQNKNIDNLIQKAGFKEKAAATDIDYTPSRGLDRNMFERLLSLGFINRRENVILTGPAGSGKSFLAQCIGVKACQMLFKTLYLNTGRFFDMVKIARLDGTYHKLLKRIERAELLILDDFGLTPIDQQARTALLDIIEDRYNSASLIMATQIPVEKCHGLIGESTIADAILDRVTFSSHRVLLEGESYRRKKKLES</sequence>
<dbReference type="CDD" id="cd00009">
    <property type="entry name" value="AAA"/>
    <property type="match status" value="1"/>
</dbReference>
<dbReference type="InterPro" id="IPR047661">
    <property type="entry name" value="IstB"/>
</dbReference>
<dbReference type="Pfam" id="PF01695">
    <property type="entry name" value="IstB_IS21"/>
    <property type="match status" value="1"/>
</dbReference>
<dbReference type="InterPro" id="IPR002611">
    <property type="entry name" value="IstB_ATP-bd"/>
</dbReference>
<organism evidence="3 4">
    <name type="scientific">Sphingobacterium multivorum</name>
    <dbReference type="NCBI Taxonomy" id="28454"/>
    <lineage>
        <taxon>Bacteria</taxon>
        <taxon>Pseudomonadati</taxon>
        <taxon>Bacteroidota</taxon>
        <taxon>Sphingobacteriia</taxon>
        <taxon>Sphingobacteriales</taxon>
        <taxon>Sphingobacteriaceae</taxon>
        <taxon>Sphingobacterium</taxon>
    </lineage>
</organism>
<name>A0A2X2LFU4_SPHMU</name>
<evidence type="ECO:0000313" key="4">
    <source>
        <dbReference type="Proteomes" id="UP000251241"/>
    </source>
</evidence>
<dbReference type="InterPro" id="IPR027417">
    <property type="entry name" value="P-loop_NTPase"/>
</dbReference>
<feature type="domain" description="AAA+ ATPase" evidence="2">
    <location>
        <begin position="258"/>
        <end position="395"/>
    </location>
</feature>
<accession>A0A2X2LFU4</accession>
<dbReference type="SMART" id="SM00382">
    <property type="entry name" value="AAA"/>
    <property type="match status" value="1"/>
</dbReference>
<gene>
    <name evidence="3" type="ORF">NCTC11343_04304</name>
</gene>
<dbReference type="Gene3D" id="3.40.50.300">
    <property type="entry name" value="P-loop containing nucleotide triphosphate hydrolases"/>
    <property type="match status" value="1"/>
</dbReference>
<reference evidence="3 4" key="1">
    <citation type="submission" date="2018-06" db="EMBL/GenBank/DDBJ databases">
        <authorList>
            <consortium name="Pathogen Informatics"/>
            <person name="Doyle S."/>
        </authorList>
    </citation>
    <scope>NUCLEOTIDE SEQUENCE [LARGE SCALE GENOMIC DNA]</scope>
    <source>
        <strain evidence="3 4">NCTC11343</strain>
    </source>
</reference>
<dbReference type="EMBL" id="UAUU01000011">
    <property type="protein sequence ID" value="SPZ92249.1"/>
    <property type="molecule type" value="Genomic_DNA"/>
</dbReference>
<dbReference type="RefSeq" id="WP_112375781.1">
    <property type="nucleotide sequence ID" value="NZ_CP069793.1"/>
</dbReference>
<dbReference type="SUPFAM" id="SSF52540">
    <property type="entry name" value="P-loop containing nucleoside triphosphate hydrolases"/>
    <property type="match status" value="1"/>
</dbReference>
<protein>
    <submittedName>
        <fullName evidence="3">Transposase/IS protein</fullName>
    </submittedName>
</protein>
<dbReference type="PANTHER" id="PTHR30050:SF4">
    <property type="entry name" value="ATP-BINDING PROTEIN RV3427C IN INSERTION SEQUENCE-RELATED"/>
    <property type="match status" value="1"/>
</dbReference>
<evidence type="ECO:0000256" key="1">
    <source>
        <dbReference type="ARBA" id="ARBA00008059"/>
    </source>
</evidence>
<dbReference type="NCBIfam" id="NF038214">
    <property type="entry name" value="IS21_help_AAA"/>
    <property type="match status" value="1"/>
</dbReference>